<accession>A0A8C4NIK4</accession>
<evidence type="ECO:0000313" key="3">
    <source>
        <dbReference type="Proteomes" id="UP000694388"/>
    </source>
</evidence>
<feature type="domain" description="Tudor" evidence="1">
    <location>
        <begin position="50"/>
        <end position="88"/>
    </location>
</feature>
<proteinExistence type="predicted"/>
<dbReference type="PANTHER" id="PTHR16442">
    <property type="entry name" value="RING FINGER PROTEIN 17"/>
    <property type="match status" value="1"/>
</dbReference>
<dbReference type="Proteomes" id="UP000694388">
    <property type="component" value="Unplaced"/>
</dbReference>
<dbReference type="AlphaFoldDB" id="A0A8C4NIK4"/>
<dbReference type="Pfam" id="PF00567">
    <property type="entry name" value="TUDOR"/>
    <property type="match status" value="1"/>
</dbReference>
<keyword evidence="3" id="KW-1185">Reference proteome</keyword>
<dbReference type="PANTHER" id="PTHR16442:SF1">
    <property type="entry name" value="RING FINGER PROTEIN 17"/>
    <property type="match status" value="1"/>
</dbReference>
<organism evidence="2 3">
    <name type="scientific">Eptatretus burgeri</name>
    <name type="common">Inshore hagfish</name>
    <dbReference type="NCBI Taxonomy" id="7764"/>
    <lineage>
        <taxon>Eukaryota</taxon>
        <taxon>Metazoa</taxon>
        <taxon>Chordata</taxon>
        <taxon>Craniata</taxon>
        <taxon>Vertebrata</taxon>
        <taxon>Cyclostomata</taxon>
        <taxon>Myxini</taxon>
        <taxon>Myxiniformes</taxon>
        <taxon>Myxinidae</taxon>
        <taxon>Eptatretinae</taxon>
        <taxon>Eptatretus</taxon>
    </lineage>
</organism>
<dbReference type="SUPFAM" id="SSF63748">
    <property type="entry name" value="Tudor/PWWP/MBT"/>
    <property type="match status" value="1"/>
</dbReference>
<dbReference type="Ensembl" id="ENSEBUT00000007686.1">
    <property type="protein sequence ID" value="ENSEBUP00000007211.1"/>
    <property type="gene ID" value="ENSEBUG00000004727.1"/>
</dbReference>
<dbReference type="InterPro" id="IPR002999">
    <property type="entry name" value="Tudor"/>
</dbReference>
<name>A0A8C4NIK4_EPTBU</name>
<dbReference type="InterPro" id="IPR035437">
    <property type="entry name" value="SNase_OB-fold_sf"/>
</dbReference>
<dbReference type="Gene3D" id="2.40.50.90">
    <property type="match status" value="1"/>
</dbReference>
<reference evidence="2" key="2">
    <citation type="submission" date="2025-09" db="UniProtKB">
        <authorList>
            <consortium name="Ensembl"/>
        </authorList>
    </citation>
    <scope>IDENTIFICATION</scope>
</reference>
<sequence>MEIIWNDTTMVTVLVISIQHVRFSTFSKRCDNLRLPRALNDLPSPSVLWLQVLLLDWGGTEKMNQSQLRSLPEHCQKIPPLALQCFLPDLRPTGDDSRWASSTCEFMADDLDGKFCFITQLKDSARESQDSGFMPVEVSVGSSARLFRNFRDLLLKQGLALPRKWKAIWNWFECGSGASTLPMSP</sequence>
<reference evidence="2" key="1">
    <citation type="submission" date="2025-08" db="UniProtKB">
        <authorList>
            <consortium name="Ensembl"/>
        </authorList>
    </citation>
    <scope>IDENTIFICATION</scope>
</reference>
<evidence type="ECO:0000313" key="2">
    <source>
        <dbReference type="Ensembl" id="ENSEBUP00000007211.1"/>
    </source>
</evidence>
<protein>
    <recommendedName>
        <fullName evidence="1">Tudor domain-containing protein</fullName>
    </recommendedName>
</protein>
<evidence type="ECO:0000259" key="1">
    <source>
        <dbReference type="Pfam" id="PF00567"/>
    </source>
</evidence>
<dbReference type="GeneTree" id="ENSGT00940000174206"/>